<reference evidence="2 3" key="1">
    <citation type="journal article" date="2015" name="Annu Rev Anim Biosci">
        <title>The Genome 10K Project: a way forward.</title>
        <authorList>
            <person name="Koepfli K.P."/>
            <person name="Paten B."/>
            <person name="O'Brien S.J."/>
            <person name="Koepfli K.P."/>
            <person name="Paten B."/>
            <person name="Antunes A."/>
            <person name="Belov K."/>
            <person name="Bustamante C."/>
            <person name="Castoe T.A."/>
            <person name="Clawson H."/>
            <person name="Crawford A.J."/>
            <person name="Diekhans M."/>
            <person name="Distel D."/>
            <person name="Durbin R."/>
            <person name="Earl D."/>
            <person name="Fujita M.K."/>
            <person name="Gamble T."/>
            <person name="Georges A."/>
            <person name="Gemmell N."/>
            <person name="Gilbert M.T."/>
            <person name="Graves J.M."/>
            <person name="Green R.E."/>
            <person name="Hickey G."/>
            <person name="Jarvis E.D."/>
            <person name="Johnson W."/>
            <person name="Komissarov A."/>
            <person name="Korf I."/>
            <person name="Kuhn R."/>
            <person name="Larkin D.M."/>
            <person name="Lewin H."/>
            <person name="Lopez J.V."/>
            <person name="Ma J."/>
            <person name="Marques-Bonet T."/>
            <person name="Miller W."/>
            <person name="Murphy R."/>
            <person name="Pevzner P."/>
            <person name="Shapiro B."/>
            <person name="Steiner C."/>
            <person name="Tamazian G."/>
            <person name="Venkatesh B."/>
            <person name="Wang J."/>
            <person name="Wayne R."/>
            <person name="Wiley E."/>
            <person name="Yang H."/>
            <person name="Zhang G."/>
            <person name="Haussler D."/>
            <person name="Ryder O."/>
            <person name="O'Brien S.J."/>
        </authorList>
    </citation>
    <scope>NUCLEOTIDE SEQUENCE</scope>
</reference>
<name>A0A671E7L7_RHIFE</name>
<keyword evidence="1" id="KW-0812">Transmembrane</keyword>
<protein>
    <submittedName>
        <fullName evidence="2">Uncharacterized protein</fullName>
    </submittedName>
</protein>
<dbReference type="InParanoid" id="A0A671E7L7"/>
<evidence type="ECO:0000313" key="3">
    <source>
        <dbReference type="Proteomes" id="UP000472240"/>
    </source>
</evidence>
<keyword evidence="1" id="KW-1133">Transmembrane helix</keyword>
<dbReference type="AlphaFoldDB" id="A0A671E7L7"/>
<feature type="transmembrane region" description="Helical" evidence="1">
    <location>
        <begin position="23"/>
        <end position="44"/>
    </location>
</feature>
<accession>A0A671E7L7</accession>
<evidence type="ECO:0000256" key="1">
    <source>
        <dbReference type="SAM" id="Phobius"/>
    </source>
</evidence>
<reference evidence="2" key="5">
    <citation type="submission" date="2025-09" db="UniProtKB">
        <authorList>
            <consortium name="Ensembl"/>
        </authorList>
    </citation>
    <scope>IDENTIFICATION</scope>
</reference>
<keyword evidence="1" id="KW-0472">Membrane</keyword>
<reference evidence="3" key="3">
    <citation type="submission" date="2018-12" db="EMBL/GenBank/DDBJ databases">
        <title>G10K-VGP greater horseshoe bat female genome, primary haplotype.</title>
        <authorList>
            <person name="Teeling E."/>
            <person name="Myers G."/>
            <person name="Vernes S."/>
            <person name="Pippel M."/>
            <person name="Winkler S."/>
            <person name="Fedrigo O."/>
            <person name="Rhie A."/>
            <person name="Koren S."/>
            <person name="Phillippy A."/>
            <person name="Lewin H."/>
            <person name="Damas J."/>
            <person name="Howe K."/>
            <person name="Mountcastle J."/>
            <person name="Jarvis E.D."/>
        </authorList>
    </citation>
    <scope>NUCLEOTIDE SEQUENCE [LARGE SCALE GENOMIC DNA]</scope>
</reference>
<dbReference type="Ensembl" id="ENSRFET00010010243.1">
    <property type="protein sequence ID" value="ENSRFEP00010009349.1"/>
    <property type="gene ID" value="ENSRFEG00010006373.1"/>
</dbReference>
<reference evidence="2 3" key="2">
    <citation type="journal article" date="2018" name="Annu Rev Anim Biosci">
        <title>Bat Biology, Genomes, and the Bat1K Project: To Generate Chromosome-Level Genomes for All Living Bat Species.</title>
        <authorList>
            <person name="Teeling E.C."/>
            <person name="Vernes S.C."/>
            <person name="Davalos L.M."/>
            <person name="Ray D.A."/>
            <person name="Gilbert M.T.P."/>
            <person name="Myers E."/>
        </authorList>
    </citation>
    <scope>NUCLEOTIDE SEQUENCE</scope>
</reference>
<organism evidence="2 3">
    <name type="scientific">Rhinolophus ferrumequinum</name>
    <name type="common">Greater horseshoe bat</name>
    <dbReference type="NCBI Taxonomy" id="59479"/>
    <lineage>
        <taxon>Eukaryota</taxon>
        <taxon>Metazoa</taxon>
        <taxon>Chordata</taxon>
        <taxon>Craniata</taxon>
        <taxon>Vertebrata</taxon>
        <taxon>Euteleostomi</taxon>
        <taxon>Mammalia</taxon>
        <taxon>Eutheria</taxon>
        <taxon>Laurasiatheria</taxon>
        <taxon>Chiroptera</taxon>
        <taxon>Yinpterochiroptera</taxon>
        <taxon>Rhinolophoidea</taxon>
        <taxon>Rhinolophidae</taxon>
        <taxon>Rhinolophinae</taxon>
        <taxon>Rhinolophus</taxon>
    </lineage>
</organism>
<dbReference type="OMA" id="LVYTTEW"/>
<sequence>RSPSPLSRLTACVLTSLPLLAELVLNLILALLGIFEIISFTFSCDEAPKFRTTRKILSMPSSSLVYTTEWLSVLR</sequence>
<dbReference type="GeneTree" id="ENSGT00920000150742"/>
<reference evidence="2" key="4">
    <citation type="submission" date="2025-08" db="UniProtKB">
        <authorList>
            <consortium name="Ensembl"/>
        </authorList>
    </citation>
    <scope>IDENTIFICATION</scope>
</reference>
<keyword evidence="3" id="KW-1185">Reference proteome</keyword>
<proteinExistence type="predicted"/>
<dbReference type="Proteomes" id="UP000472240">
    <property type="component" value="Chromosome 13"/>
</dbReference>
<evidence type="ECO:0000313" key="2">
    <source>
        <dbReference type="Ensembl" id="ENSRFEP00010009349.1"/>
    </source>
</evidence>